<feature type="compositionally biased region" description="Gly residues" evidence="1">
    <location>
        <begin position="66"/>
        <end position="79"/>
    </location>
</feature>
<name>A0AAV1FU26_XYRNO</name>
<protein>
    <submittedName>
        <fullName evidence="2">Uncharacterized protein</fullName>
    </submittedName>
</protein>
<feature type="compositionally biased region" description="Basic and acidic residues" evidence="1">
    <location>
        <begin position="36"/>
        <end position="64"/>
    </location>
</feature>
<dbReference type="EMBL" id="OY660872">
    <property type="protein sequence ID" value="CAJ1064593.1"/>
    <property type="molecule type" value="Genomic_DNA"/>
</dbReference>
<reference evidence="2" key="1">
    <citation type="submission" date="2023-08" db="EMBL/GenBank/DDBJ databases">
        <authorList>
            <person name="Alioto T."/>
            <person name="Alioto T."/>
            <person name="Gomez Garrido J."/>
        </authorList>
    </citation>
    <scope>NUCLEOTIDE SEQUENCE</scope>
</reference>
<accession>A0AAV1FU26</accession>
<evidence type="ECO:0000313" key="3">
    <source>
        <dbReference type="Proteomes" id="UP001178508"/>
    </source>
</evidence>
<dbReference type="AlphaFoldDB" id="A0AAV1FU26"/>
<organism evidence="2 3">
    <name type="scientific">Xyrichtys novacula</name>
    <name type="common">Pearly razorfish</name>
    <name type="synonym">Hemipteronotus novacula</name>
    <dbReference type="NCBI Taxonomy" id="13765"/>
    <lineage>
        <taxon>Eukaryota</taxon>
        <taxon>Metazoa</taxon>
        <taxon>Chordata</taxon>
        <taxon>Craniata</taxon>
        <taxon>Vertebrata</taxon>
        <taxon>Euteleostomi</taxon>
        <taxon>Actinopterygii</taxon>
        <taxon>Neopterygii</taxon>
        <taxon>Teleostei</taxon>
        <taxon>Neoteleostei</taxon>
        <taxon>Acanthomorphata</taxon>
        <taxon>Eupercaria</taxon>
        <taxon>Labriformes</taxon>
        <taxon>Labridae</taxon>
        <taxon>Xyrichtys</taxon>
    </lineage>
</organism>
<proteinExistence type="predicted"/>
<feature type="region of interest" description="Disordered" evidence="1">
    <location>
        <begin position="17"/>
        <end position="88"/>
    </location>
</feature>
<dbReference type="Proteomes" id="UP001178508">
    <property type="component" value="Chromosome 9"/>
</dbReference>
<evidence type="ECO:0000313" key="2">
    <source>
        <dbReference type="EMBL" id="CAJ1064593.1"/>
    </source>
</evidence>
<gene>
    <name evidence="2" type="ORF">XNOV1_A017244</name>
</gene>
<evidence type="ECO:0000256" key="1">
    <source>
        <dbReference type="SAM" id="MobiDB-lite"/>
    </source>
</evidence>
<sequence length="88" mass="9796">MKKVLLYTPGEGFWLVEGQQLQSDSWEDGAQGGPSEDYREKGERQPDTREDHHPQDDPLEDEIKVSGGGGRGEWWSGGGQKKKEAPQA</sequence>
<keyword evidence="3" id="KW-1185">Reference proteome</keyword>